<gene>
    <name evidence="4" type="ORF">SADFL11_1885</name>
</gene>
<dbReference type="Pfam" id="PF13435">
    <property type="entry name" value="Cytochrome_C554"/>
    <property type="match status" value="2"/>
</dbReference>
<dbReference type="Pfam" id="PF09699">
    <property type="entry name" value="Paired_CXXCH_1"/>
    <property type="match status" value="1"/>
</dbReference>
<dbReference type="Proteomes" id="UP000004703">
    <property type="component" value="Chromosome"/>
</dbReference>
<sequence length="696" mass="76864">MLEFREITGDFLRLVCFEIVEESNTVTFASCDHHRRLPRPANLEAFMKFIPILATTLVSLFWPLAPLTAQTPAHPDYAGSQTCVGCHEAEAESWATSHHAKAWMEPSETTVDGDFGGVEFAHRGRTTRFFQKDGEYFIETTDFPDGPTTLKVVGVGGIYPLQQYLIETKPGRLQSLDIAWDQDLKTWYHIYEGQELKPEDGFHWSGPYKNWNARCAECHATGFEKNYDPRERRYSSMQAEIGVGCEACHGPGEAHVTWAEHQGGASKSPFPGLGPTGLMVAFSENNAETEIQQCAGCHSRREAFEDGNPLPGTPFHDAYRLALLRNGLYHADGQILDEVYVYGSFLQSKMYDKGVRCSNCHEPHSGALRAQGNAICTQCHSEAGNTRFPSLTLKVYDDPSHHFHETDTADAQCVSCHMIERTYMGIDERRDHSFRVPRPDLSAAIGTPNACNDCHTEKTPDWASTELQTRFPDSPHRGPHFGEVFHAARNGASGIGPDLLQIAHHAAFPAIVRASALDLLSTSDGSDLSGKTDTLLEDDSPIVRAAALKLLQRLPPQARLVPVLKALDDPSKAVRIEAARQLLGLQTARLPENSLASARSASKEWQAALANKTDFPETHMVIGGTSLAMRNWPAAIAAFTEVTRLDPQLVQAWVFLVRLNLALQNPAAAELALQKALLANPEAQELRALRENSILQ</sequence>
<dbReference type="InterPro" id="IPR016024">
    <property type="entry name" value="ARM-type_fold"/>
</dbReference>
<dbReference type="InterPro" id="IPR023155">
    <property type="entry name" value="Cyt_c-552/4"/>
</dbReference>
<reference evidence="4 5" key="1">
    <citation type="submission" date="2008-01" db="EMBL/GenBank/DDBJ databases">
        <authorList>
            <person name="Wagner-Dobler I."/>
            <person name="Ferriera S."/>
            <person name="Johnson J."/>
            <person name="Kravitz S."/>
            <person name="Beeson K."/>
            <person name="Sutton G."/>
            <person name="Rogers Y.-H."/>
            <person name="Friedman R."/>
            <person name="Frazier M."/>
            <person name="Venter J.C."/>
        </authorList>
    </citation>
    <scope>NUCLEOTIDE SEQUENCE [LARGE SCALE GENOMIC DNA]</scope>
    <source>
        <strain evidence="5">DSM 17067 / NCIMB 14079 / DFL-11</strain>
    </source>
</reference>
<evidence type="ECO:0008006" key="6">
    <source>
        <dbReference type="Google" id="ProtNLM"/>
    </source>
</evidence>
<reference evidence="4 5" key="2">
    <citation type="submission" date="2013-04" db="EMBL/GenBank/DDBJ databases">
        <authorList>
            <person name="Fiebig A."/>
            <person name="Pradella S."/>
            <person name="Wagner-Doebler I."/>
        </authorList>
    </citation>
    <scope>NUCLEOTIDE SEQUENCE [LARGE SCALE GENOMIC DNA]</scope>
    <source>
        <strain evidence="5">DSM 17067 / NCIMB 14079 / DFL-11</strain>
    </source>
</reference>
<dbReference type="InterPro" id="IPR010177">
    <property type="entry name" value="Paired_CXXCH_1"/>
</dbReference>
<comment type="caution">
    <text evidence="4">The sequence shown here is derived from an EMBL/GenBank/DDBJ whole genome shotgun (WGS) entry which is preliminary data.</text>
</comment>
<protein>
    <recommendedName>
        <fullName evidence="6">Tetratricopeptide repeat protein</fullName>
    </recommendedName>
</protein>
<keyword evidence="1" id="KW-0732">Signal</keyword>
<accession>A0A5E8GYH1</accession>
<name>A0A5E8GYH1_ROSAD</name>
<evidence type="ECO:0000313" key="5">
    <source>
        <dbReference type="Proteomes" id="UP000004703"/>
    </source>
</evidence>
<dbReference type="AlphaFoldDB" id="A0A5E8GYH1"/>
<dbReference type="InterPro" id="IPR011989">
    <property type="entry name" value="ARM-like"/>
</dbReference>
<dbReference type="PANTHER" id="PTHR35038">
    <property type="entry name" value="DISSIMILATORY SULFITE REDUCTASE SIRA"/>
    <property type="match status" value="1"/>
</dbReference>
<feature type="domain" description="Doubled CXXCH motif" evidence="2">
    <location>
        <begin position="356"/>
        <end position="383"/>
    </location>
</feature>
<dbReference type="Gene3D" id="1.25.10.10">
    <property type="entry name" value="Leucine-rich Repeat Variant"/>
    <property type="match status" value="1"/>
</dbReference>
<feature type="domain" description="Cytochrome c-552/4" evidence="3">
    <location>
        <begin position="211"/>
        <end position="250"/>
    </location>
</feature>
<evidence type="ECO:0000256" key="1">
    <source>
        <dbReference type="ARBA" id="ARBA00022729"/>
    </source>
</evidence>
<dbReference type="PANTHER" id="PTHR35038:SF8">
    <property type="entry name" value="C-TYPE POLYHEME CYTOCHROME OMCC"/>
    <property type="match status" value="1"/>
</dbReference>
<evidence type="ECO:0000259" key="2">
    <source>
        <dbReference type="Pfam" id="PF09699"/>
    </source>
</evidence>
<dbReference type="InterPro" id="IPR051829">
    <property type="entry name" value="Multiheme_Cytochr_ET"/>
</dbReference>
<dbReference type="InterPro" id="IPR036280">
    <property type="entry name" value="Multihaem_cyt_sf"/>
</dbReference>
<evidence type="ECO:0000313" key="4">
    <source>
        <dbReference type="EMBL" id="EEE44597.1"/>
    </source>
</evidence>
<organism evidence="4 5">
    <name type="scientific">Roseibium alexandrii (strain DSM 17067 / NCIMB 14079 / DFL-11)</name>
    <name type="common">Labrenzia alexandrii</name>
    <dbReference type="NCBI Taxonomy" id="244592"/>
    <lineage>
        <taxon>Bacteria</taxon>
        <taxon>Pseudomonadati</taxon>
        <taxon>Pseudomonadota</taxon>
        <taxon>Alphaproteobacteria</taxon>
        <taxon>Hyphomicrobiales</taxon>
        <taxon>Stappiaceae</taxon>
        <taxon>Roseibium</taxon>
    </lineage>
</organism>
<dbReference type="Gene3D" id="1.10.1130.10">
    <property type="entry name" value="Flavocytochrome C3, Chain A"/>
    <property type="match status" value="3"/>
</dbReference>
<dbReference type="EMBL" id="ACCU02000003">
    <property type="protein sequence ID" value="EEE44597.1"/>
    <property type="molecule type" value="Genomic_DNA"/>
</dbReference>
<dbReference type="SUPFAM" id="SSF48452">
    <property type="entry name" value="TPR-like"/>
    <property type="match status" value="1"/>
</dbReference>
<dbReference type="InterPro" id="IPR011990">
    <property type="entry name" value="TPR-like_helical_dom_sf"/>
</dbReference>
<feature type="domain" description="Cytochrome c-552/4" evidence="3">
    <location>
        <begin position="82"/>
        <end position="105"/>
    </location>
</feature>
<proteinExistence type="predicted"/>
<dbReference type="Gene3D" id="1.25.40.10">
    <property type="entry name" value="Tetratricopeptide repeat domain"/>
    <property type="match status" value="1"/>
</dbReference>
<dbReference type="SUPFAM" id="SSF48695">
    <property type="entry name" value="Multiheme cytochromes"/>
    <property type="match status" value="1"/>
</dbReference>
<dbReference type="SUPFAM" id="SSF48371">
    <property type="entry name" value="ARM repeat"/>
    <property type="match status" value="1"/>
</dbReference>
<evidence type="ECO:0000259" key="3">
    <source>
        <dbReference type="Pfam" id="PF13435"/>
    </source>
</evidence>